<feature type="binding site" description="covalent" evidence="8">
    <location>
        <position position="229"/>
    </location>
    <ligand>
        <name>heme c</name>
        <dbReference type="ChEBI" id="CHEBI:61717"/>
        <label>2</label>
    </ligand>
</feature>
<evidence type="ECO:0000256" key="7">
    <source>
        <dbReference type="ARBA" id="ARBA00023004"/>
    </source>
</evidence>
<dbReference type="PANTHER" id="PTHR30600">
    <property type="entry name" value="CYTOCHROME C PEROXIDASE-RELATED"/>
    <property type="match status" value="1"/>
</dbReference>
<comment type="cofactor">
    <cofactor evidence="8">
        <name>heme</name>
        <dbReference type="ChEBI" id="CHEBI:30413"/>
    </cofactor>
    <text evidence="8">Binds 2 heme groups.</text>
</comment>
<dbReference type="GO" id="GO:0004130">
    <property type="term" value="F:cytochrome-c peroxidase activity"/>
    <property type="evidence" value="ECO:0007669"/>
    <property type="project" value="TreeGrafter"/>
</dbReference>
<dbReference type="EMBL" id="DRQG01000144">
    <property type="protein sequence ID" value="HGY57104.1"/>
    <property type="molecule type" value="Genomic_DNA"/>
</dbReference>
<gene>
    <name evidence="12" type="ORF">ENK44_15450</name>
</gene>
<evidence type="ECO:0000256" key="8">
    <source>
        <dbReference type="PIRSR" id="PIRSR000294-1"/>
    </source>
</evidence>
<reference evidence="12" key="1">
    <citation type="journal article" date="2020" name="mSystems">
        <title>Genome- and Community-Level Interaction Insights into Carbon Utilization and Element Cycling Functions of Hydrothermarchaeota in Hydrothermal Sediment.</title>
        <authorList>
            <person name="Zhou Z."/>
            <person name="Liu Y."/>
            <person name="Xu W."/>
            <person name="Pan J."/>
            <person name="Luo Z.H."/>
            <person name="Li M."/>
        </authorList>
    </citation>
    <scope>NUCLEOTIDE SEQUENCE [LARGE SCALE GENOMIC DNA]</scope>
    <source>
        <strain evidence="12">HyVt-577</strain>
    </source>
</reference>
<evidence type="ECO:0000313" key="12">
    <source>
        <dbReference type="EMBL" id="HGY57104.1"/>
    </source>
</evidence>
<feature type="signal peptide" evidence="10">
    <location>
        <begin position="1"/>
        <end position="18"/>
    </location>
</feature>
<keyword evidence="2 8" id="KW-0349">Heme</keyword>
<dbReference type="PIRSF" id="PIRSF000294">
    <property type="entry name" value="Cytochrome-c_peroxidase"/>
    <property type="match status" value="1"/>
</dbReference>
<feature type="binding site" description="axial binding residue" evidence="9">
    <location>
        <position position="300"/>
    </location>
    <ligand>
        <name>heme c</name>
        <dbReference type="ChEBI" id="CHEBI:61717"/>
        <label>2</label>
    </ligand>
    <ligandPart>
        <name>Fe</name>
        <dbReference type="ChEBI" id="CHEBI:18248"/>
    </ligandPart>
</feature>
<comment type="subcellular location">
    <subcellularLocation>
        <location evidence="1">Periplasm</location>
    </subcellularLocation>
</comment>
<dbReference type="Gene3D" id="1.10.760.10">
    <property type="entry name" value="Cytochrome c-like domain"/>
    <property type="match status" value="2"/>
</dbReference>
<evidence type="ECO:0000256" key="1">
    <source>
        <dbReference type="ARBA" id="ARBA00004418"/>
    </source>
</evidence>
<evidence type="ECO:0000256" key="4">
    <source>
        <dbReference type="ARBA" id="ARBA00022729"/>
    </source>
</evidence>
<evidence type="ECO:0000256" key="6">
    <source>
        <dbReference type="ARBA" id="ARBA00023002"/>
    </source>
</evidence>
<dbReference type="SUPFAM" id="SSF46626">
    <property type="entry name" value="Cytochrome c"/>
    <property type="match status" value="2"/>
</dbReference>
<organism evidence="12">
    <name type="scientific">Caldithrix abyssi</name>
    <dbReference type="NCBI Taxonomy" id="187145"/>
    <lineage>
        <taxon>Bacteria</taxon>
        <taxon>Pseudomonadati</taxon>
        <taxon>Calditrichota</taxon>
        <taxon>Calditrichia</taxon>
        <taxon>Calditrichales</taxon>
        <taxon>Calditrichaceae</taxon>
        <taxon>Caldithrix</taxon>
    </lineage>
</organism>
<accession>A0A7V4U3I2</accession>
<dbReference type="InterPro" id="IPR051395">
    <property type="entry name" value="Cytochrome_c_Peroxidase/MauG"/>
</dbReference>
<feature type="binding site" description="covalent" evidence="8">
    <location>
        <position position="226"/>
    </location>
    <ligand>
        <name>heme c</name>
        <dbReference type="ChEBI" id="CHEBI:61717"/>
        <label>2</label>
    </ligand>
</feature>
<dbReference type="InterPro" id="IPR009056">
    <property type="entry name" value="Cyt_c-like_dom"/>
</dbReference>
<evidence type="ECO:0000256" key="2">
    <source>
        <dbReference type="ARBA" id="ARBA00022617"/>
    </source>
</evidence>
<feature type="binding site" description="covalent" evidence="8">
    <location>
        <position position="78"/>
    </location>
    <ligand>
        <name>heme c</name>
        <dbReference type="ChEBI" id="CHEBI:61717"/>
        <label>1</label>
    </ligand>
</feature>
<sequence>MKKLVLLIAPLILLYACGGGGEADKTEMKKKVLEQAKTFFKPLPDKMPGSENDTPERIALGEKLYFDNILSLDNKQSCNTCHVLDGKKAGVDNLPTSPGVKGQNGDRNSPTVLNAGFQFVQFWDGRAKDLKEQAKGPVLNSVEMAMPDSNAVVKKLKASAEYKDLFAKAFPNSKDPVTYDNMAEAIAAFERTLITRDRFDDFLKGDLKALSNDEAEGLDLFIKKACITCHTGELLGGNMYQKMGLIKPYSDTEDTGRHRVTGNDADKFMFKVPTMRNVALTAPYFHDGKVESLREAIKIMADIQLGQQLTNLEALKIEKFLNALTDKKLAEANKK</sequence>
<dbReference type="GO" id="GO:0042597">
    <property type="term" value="C:periplasmic space"/>
    <property type="evidence" value="ECO:0007669"/>
    <property type="project" value="UniProtKB-SubCell"/>
</dbReference>
<feature type="chain" id="PRO_5030817845" evidence="10">
    <location>
        <begin position="19"/>
        <end position="335"/>
    </location>
</feature>
<feature type="domain" description="Cytochrome c" evidence="11">
    <location>
        <begin position="212"/>
        <end position="325"/>
    </location>
</feature>
<dbReference type="GO" id="GO:0020037">
    <property type="term" value="F:heme binding"/>
    <property type="evidence" value="ECO:0007669"/>
    <property type="project" value="InterPro"/>
</dbReference>
<keyword evidence="5" id="KW-0574">Periplasm</keyword>
<dbReference type="Pfam" id="PF03150">
    <property type="entry name" value="CCP_MauG"/>
    <property type="match status" value="1"/>
</dbReference>
<protein>
    <submittedName>
        <fullName evidence="12">Cytochrome-c peroxidase</fullName>
    </submittedName>
</protein>
<proteinExistence type="predicted"/>
<feature type="binding site" description="covalent" evidence="8">
    <location>
        <position position="81"/>
    </location>
    <ligand>
        <name>heme c</name>
        <dbReference type="ChEBI" id="CHEBI:61717"/>
        <label>1</label>
    </ligand>
</feature>
<keyword evidence="3 9" id="KW-0479">Metal-binding</keyword>
<comment type="caution">
    <text evidence="12">The sequence shown here is derived from an EMBL/GenBank/DDBJ whole genome shotgun (WGS) entry which is preliminary data.</text>
</comment>
<evidence type="ECO:0000259" key="11">
    <source>
        <dbReference type="PROSITE" id="PS51007"/>
    </source>
</evidence>
<keyword evidence="7 9" id="KW-0408">Iron</keyword>
<evidence type="ECO:0000256" key="9">
    <source>
        <dbReference type="PIRSR" id="PIRSR000294-2"/>
    </source>
</evidence>
<dbReference type="GO" id="GO:0046872">
    <property type="term" value="F:metal ion binding"/>
    <property type="evidence" value="ECO:0007669"/>
    <property type="project" value="UniProtKB-KW"/>
</dbReference>
<comment type="PTM">
    <text evidence="8">Binds 2 heme groups per subunit.</text>
</comment>
<evidence type="ECO:0000256" key="10">
    <source>
        <dbReference type="SAM" id="SignalP"/>
    </source>
</evidence>
<evidence type="ECO:0000256" key="5">
    <source>
        <dbReference type="ARBA" id="ARBA00022764"/>
    </source>
</evidence>
<keyword evidence="12" id="KW-0575">Peroxidase</keyword>
<feature type="binding site" description="axial binding residue" evidence="9">
    <location>
        <position position="82"/>
    </location>
    <ligand>
        <name>heme c</name>
        <dbReference type="ChEBI" id="CHEBI:61717"/>
        <label>1</label>
    </ligand>
    <ligandPart>
        <name>Fe</name>
        <dbReference type="ChEBI" id="CHEBI:18248"/>
    </ligandPart>
</feature>
<dbReference type="PROSITE" id="PS51257">
    <property type="entry name" value="PROKAR_LIPOPROTEIN"/>
    <property type="match status" value="1"/>
</dbReference>
<evidence type="ECO:0000256" key="3">
    <source>
        <dbReference type="ARBA" id="ARBA00022723"/>
    </source>
</evidence>
<dbReference type="Proteomes" id="UP000885779">
    <property type="component" value="Unassembled WGS sequence"/>
</dbReference>
<dbReference type="PROSITE" id="PS51007">
    <property type="entry name" value="CYTC"/>
    <property type="match status" value="2"/>
</dbReference>
<dbReference type="AlphaFoldDB" id="A0A7V4U3I2"/>
<keyword evidence="4 10" id="KW-0732">Signal</keyword>
<feature type="domain" description="Cytochrome c" evidence="11">
    <location>
        <begin position="56"/>
        <end position="173"/>
    </location>
</feature>
<feature type="binding site" description="axial binding residue" evidence="9">
    <location>
        <position position="230"/>
    </location>
    <ligand>
        <name>heme c</name>
        <dbReference type="ChEBI" id="CHEBI:61717"/>
        <label>2</label>
    </ligand>
    <ligandPart>
        <name>Fe</name>
        <dbReference type="ChEBI" id="CHEBI:18248"/>
    </ligandPart>
</feature>
<dbReference type="InterPro" id="IPR004852">
    <property type="entry name" value="Di-haem_cyt_c_peroxidsae"/>
</dbReference>
<name>A0A7V4U3I2_CALAY</name>
<dbReference type="InterPro" id="IPR026259">
    <property type="entry name" value="MauG/Cytc_peroxidase"/>
</dbReference>
<dbReference type="GO" id="GO:0009055">
    <property type="term" value="F:electron transfer activity"/>
    <property type="evidence" value="ECO:0007669"/>
    <property type="project" value="InterPro"/>
</dbReference>
<dbReference type="InterPro" id="IPR036909">
    <property type="entry name" value="Cyt_c-like_dom_sf"/>
</dbReference>
<keyword evidence="6" id="KW-0560">Oxidoreductase</keyword>
<dbReference type="PANTHER" id="PTHR30600:SF7">
    <property type="entry name" value="CYTOCHROME C PEROXIDASE-RELATED"/>
    <property type="match status" value="1"/>
</dbReference>